<proteinExistence type="predicted"/>
<protein>
    <submittedName>
        <fullName evidence="1">Uncharacterized protein</fullName>
    </submittedName>
</protein>
<accession>A0AAW2DHA0</accession>
<name>A0AAW2DHA0_9ROSI</name>
<dbReference type="Proteomes" id="UP001459277">
    <property type="component" value="Unassembled WGS sequence"/>
</dbReference>
<evidence type="ECO:0000313" key="1">
    <source>
        <dbReference type="EMBL" id="KAL0008949.1"/>
    </source>
</evidence>
<evidence type="ECO:0000313" key="2">
    <source>
        <dbReference type="Proteomes" id="UP001459277"/>
    </source>
</evidence>
<keyword evidence="2" id="KW-1185">Reference proteome</keyword>
<comment type="caution">
    <text evidence="1">The sequence shown here is derived from an EMBL/GenBank/DDBJ whole genome shotgun (WGS) entry which is preliminary data.</text>
</comment>
<dbReference type="EMBL" id="JAZDWU010000003">
    <property type="protein sequence ID" value="KAL0008949.1"/>
    <property type="molecule type" value="Genomic_DNA"/>
</dbReference>
<dbReference type="AlphaFoldDB" id="A0AAW2DHA0"/>
<reference evidence="1 2" key="1">
    <citation type="submission" date="2024-01" db="EMBL/GenBank/DDBJ databases">
        <title>A telomere-to-telomere, gap-free genome of sweet tea (Lithocarpus litseifolius).</title>
        <authorList>
            <person name="Zhou J."/>
        </authorList>
    </citation>
    <scope>NUCLEOTIDE SEQUENCE [LARGE SCALE GENOMIC DNA]</scope>
    <source>
        <strain evidence="1">Zhou-2022a</strain>
        <tissue evidence="1">Leaf</tissue>
    </source>
</reference>
<gene>
    <name evidence="1" type="ORF">SO802_010451</name>
</gene>
<organism evidence="1 2">
    <name type="scientific">Lithocarpus litseifolius</name>
    <dbReference type="NCBI Taxonomy" id="425828"/>
    <lineage>
        <taxon>Eukaryota</taxon>
        <taxon>Viridiplantae</taxon>
        <taxon>Streptophyta</taxon>
        <taxon>Embryophyta</taxon>
        <taxon>Tracheophyta</taxon>
        <taxon>Spermatophyta</taxon>
        <taxon>Magnoliopsida</taxon>
        <taxon>eudicotyledons</taxon>
        <taxon>Gunneridae</taxon>
        <taxon>Pentapetalae</taxon>
        <taxon>rosids</taxon>
        <taxon>fabids</taxon>
        <taxon>Fagales</taxon>
        <taxon>Fagaceae</taxon>
        <taxon>Lithocarpus</taxon>
    </lineage>
</organism>
<sequence>MEADLGYQPSYVWRSLLAARDVILEGTRWRVGDGTKIEVSSSHWLSHKPVFMGEEMLSAKVSEFIDTNTWQWDRLKTDEGNLCSSAVGMPLCSKCVGNDERQNTEVQ</sequence>